<organism evidence="2 3">
    <name type="scientific">Massilia aurea</name>
    <dbReference type="NCBI Taxonomy" id="373040"/>
    <lineage>
        <taxon>Bacteria</taxon>
        <taxon>Pseudomonadati</taxon>
        <taxon>Pseudomonadota</taxon>
        <taxon>Betaproteobacteria</taxon>
        <taxon>Burkholderiales</taxon>
        <taxon>Oxalobacteraceae</taxon>
        <taxon>Telluria group</taxon>
        <taxon>Massilia</taxon>
    </lineage>
</organism>
<keyword evidence="1" id="KW-0472">Membrane</keyword>
<keyword evidence="1" id="KW-0812">Transmembrane</keyword>
<comment type="caution">
    <text evidence="2">The sequence shown here is derived from an EMBL/GenBank/DDBJ whole genome shotgun (WGS) entry which is preliminary data.</text>
</comment>
<sequence length="165" mass="17893">MIGSLSNWQRRGLGVLSIGGGALGFGSSMTAVLQGQELAPTNIVPFALGMGFFLWGIWCGVQMLEGTRHALYRNVIFWFIQTPLLQTPFLGYTVFCGVQLQVFAKLSPFQVGFFGSGFGAQFSINLGQPGARFAIGINLVALCISLWLMHKCEFDHPALSSVPTK</sequence>
<feature type="transmembrane region" description="Helical" evidence="1">
    <location>
        <begin position="43"/>
        <end position="64"/>
    </location>
</feature>
<reference evidence="2 3" key="1">
    <citation type="submission" date="2020-08" db="EMBL/GenBank/DDBJ databases">
        <title>The Agave Microbiome: Exploring the role of microbial communities in plant adaptations to desert environments.</title>
        <authorList>
            <person name="Partida-Martinez L.P."/>
        </authorList>
    </citation>
    <scope>NUCLEOTIDE SEQUENCE [LARGE SCALE GENOMIC DNA]</scope>
    <source>
        <strain evidence="2 3">AT3.2</strain>
    </source>
</reference>
<proteinExistence type="predicted"/>
<dbReference type="RefSeq" id="WP_183552524.1">
    <property type="nucleotide sequence ID" value="NZ_JACHBX010000001.1"/>
</dbReference>
<dbReference type="Proteomes" id="UP000540787">
    <property type="component" value="Unassembled WGS sequence"/>
</dbReference>
<evidence type="ECO:0000313" key="3">
    <source>
        <dbReference type="Proteomes" id="UP000540787"/>
    </source>
</evidence>
<feature type="transmembrane region" description="Helical" evidence="1">
    <location>
        <begin position="131"/>
        <end position="149"/>
    </location>
</feature>
<name>A0A7W9WYM7_9BURK</name>
<accession>A0A7W9WYM7</accession>
<keyword evidence="3" id="KW-1185">Reference proteome</keyword>
<evidence type="ECO:0000256" key="1">
    <source>
        <dbReference type="SAM" id="Phobius"/>
    </source>
</evidence>
<evidence type="ECO:0000313" key="2">
    <source>
        <dbReference type="EMBL" id="MBB6133234.1"/>
    </source>
</evidence>
<gene>
    <name evidence="2" type="ORF">HD842_001345</name>
</gene>
<keyword evidence="1" id="KW-1133">Transmembrane helix</keyword>
<protein>
    <submittedName>
        <fullName evidence="2">Uncharacterized protein</fullName>
    </submittedName>
</protein>
<dbReference type="AlphaFoldDB" id="A0A7W9WYM7"/>
<dbReference type="EMBL" id="JACHBX010000001">
    <property type="protein sequence ID" value="MBB6133234.1"/>
    <property type="molecule type" value="Genomic_DNA"/>
</dbReference>
<feature type="transmembrane region" description="Helical" evidence="1">
    <location>
        <begin position="76"/>
        <end position="100"/>
    </location>
</feature>
<feature type="transmembrane region" description="Helical" evidence="1">
    <location>
        <begin position="12"/>
        <end position="31"/>
    </location>
</feature>